<feature type="transmembrane region" description="Helical" evidence="1">
    <location>
        <begin position="90"/>
        <end position="107"/>
    </location>
</feature>
<gene>
    <name evidence="2" type="ORF">VT99_10763</name>
    <name evidence="3" type="ORF">VU01_11174</name>
</gene>
<protein>
    <submittedName>
        <fullName evidence="2">Uncharacterized protein</fullName>
    </submittedName>
</protein>
<reference evidence="4 5" key="1">
    <citation type="submission" date="2017-01" db="EMBL/GenBank/DDBJ databases">
        <title>The cable genome- insights into the physiology and evolution of filamentous bacteria capable of sulfide oxidation via long distance electron transfer.</title>
        <authorList>
            <person name="Schreiber L."/>
            <person name="Bjerg J.T."/>
            <person name="Boggild A."/>
            <person name="Van De Vossenberg J."/>
            <person name="Meysman F."/>
            <person name="Nielsen L.P."/>
            <person name="Schramm A."/>
            <person name="Kjeldsen K.U."/>
        </authorList>
    </citation>
    <scope>NUCLEOTIDE SEQUENCE [LARGE SCALE GENOMIC DNA]</scope>
    <source>
        <strain evidence="2">A2</strain>
        <strain evidence="3">A5</strain>
    </source>
</reference>
<dbReference type="EMBL" id="MTKS01000117">
    <property type="protein sequence ID" value="RWX51552.1"/>
    <property type="molecule type" value="Genomic_DNA"/>
</dbReference>
<dbReference type="EMBL" id="MTKQ01000076">
    <property type="protein sequence ID" value="RWX48597.1"/>
    <property type="molecule type" value="Genomic_DNA"/>
</dbReference>
<name>A0A3S3RB77_9BACT</name>
<proteinExistence type="predicted"/>
<evidence type="ECO:0000313" key="4">
    <source>
        <dbReference type="Proteomes" id="UP000286862"/>
    </source>
</evidence>
<accession>A0A3S3RB77</accession>
<feature type="transmembrane region" description="Helical" evidence="1">
    <location>
        <begin position="33"/>
        <end position="51"/>
    </location>
</feature>
<feature type="transmembrane region" description="Helical" evidence="1">
    <location>
        <begin position="63"/>
        <end position="84"/>
    </location>
</feature>
<dbReference type="Proteomes" id="UP000288892">
    <property type="component" value="Unassembled WGS sequence"/>
</dbReference>
<evidence type="ECO:0000313" key="2">
    <source>
        <dbReference type="EMBL" id="RWX48597.1"/>
    </source>
</evidence>
<organism evidence="2 4">
    <name type="scientific">Candidatus Electrothrix marina</name>
    <dbReference type="NCBI Taxonomy" id="1859130"/>
    <lineage>
        <taxon>Bacteria</taxon>
        <taxon>Pseudomonadati</taxon>
        <taxon>Thermodesulfobacteriota</taxon>
        <taxon>Desulfobulbia</taxon>
        <taxon>Desulfobulbales</taxon>
        <taxon>Desulfobulbaceae</taxon>
        <taxon>Candidatus Electrothrix</taxon>
    </lineage>
</organism>
<dbReference type="AlphaFoldDB" id="A0A3S3RB77"/>
<evidence type="ECO:0000256" key="1">
    <source>
        <dbReference type="SAM" id="Phobius"/>
    </source>
</evidence>
<comment type="caution">
    <text evidence="2">The sequence shown here is derived from an EMBL/GenBank/DDBJ whole genome shotgun (WGS) entry which is preliminary data.</text>
</comment>
<keyword evidence="1" id="KW-0812">Transmembrane</keyword>
<keyword evidence="1" id="KW-0472">Membrane</keyword>
<keyword evidence="1" id="KW-1133">Transmembrane helix</keyword>
<evidence type="ECO:0000313" key="5">
    <source>
        <dbReference type="Proteomes" id="UP000288892"/>
    </source>
</evidence>
<sequence>MQDLIDQLESLPVSSVSEVNSLNDSIKFFTQPVVWSSTMLFLISWIVFSLLSKNIRETDHHPYDLLITFGIPFIVLCSVFAVVLAPTKDSITPIVGLLGTVAGYLLGRNDNTRRTKEYKDTSNDRTAE</sequence>
<evidence type="ECO:0000313" key="3">
    <source>
        <dbReference type="EMBL" id="RWX51552.1"/>
    </source>
</evidence>
<keyword evidence="5" id="KW-1185">Reference proteome</keyword>
<dbReference type="Proteomes" id="UP000286862">
    <property type="component" value="Unassembled WGS sequence"/>
</dbReference>